<gene>
    <name evidence="2" type="ORF">ALP92_100158</name>
</gene>
<accession>A0A3M4SMC0</accession>
<feature type="transmembrane region" description="Helical" evidence="1">
    <location>
        <begin position="76"/>
        <end position="98"/>
    </location>
</feature>
<dbReference type="AlphaFoldDB" id="A0A3M4SMC0"/>
<dbReference type="Proteomes" id="UP000276615">
    <property type="component" value="Unassembled WGS sequence"/>
</dbReference>
<reference evidence="2 3" key="1">
    <citation type="submission" date="2018-08" db="EMBL/GenBank/DDBJ databases">
        <title>Recombination of ecologically and evolutionarily significant loci maintains genetic cohesion in the Pseudomonas syringae species complex.</title>
        <authorList>
            <person name="Dillon M."/>
            <person name="Thakur S."/>
            <person name="Almeida R.N.D."/>
            <person name="Weir B.S."/>
            <person name="Guttman D.S."/>
        </authorList>
    </citation>
    <scope>NUCLEOTIDE SEQUENCE [LARGE SCALE GENOMIC DNA]</scope>
    <source>
        <strain evidence="2 3">ICMP 8670</strain>
    </source>
</reference>
<keyword evidence="1" id="KW-0812">Transmembrane</keyword>
<protein>
    <submittedName>
        <fullName evidence="2">Permease of the major facilitator superfamily</fullName>
    </submittedName>
</protein>
<comment type="caution">
    <text evidence="2">The sequence shown here is derived from an EMBL/GenBank/DDBJ whole genome shotgun (WGS) entry which is preliminary data.</text>
</comment>
<evidence type="ECO:0000313" key="3">
    <source>
        <dbReference type="Proteomes" id="UP000276615"/>
    </source>
</evidence>
<name>A0A3M4SMC0_9PSED</name>
<feature type="transmembrane region" description="Helical" evidence="1">
    <location>
        <begin position="48"/>
        <end position="70"/>
    </location>
</feature>
<feature type="transmembrane region" description="Helical" evidence="1">
    <location>
        <begin position="20"/>
        <end position="36"/>
    </location>
</feature>
<evidence type="ECO:0000256" key="1">
    <source>
        <dbReference type="SAM" id="Phobius"/>
    </source>
</evidence>
<sequence>MSGTESELMDLLNGLADRGEWFVAGLVGAIISGWWHKAGLLDWRAWMVFLVTGVACAVFLTGIASNYLGVAEPRNITGVGFLLGSFGAALISAVNRALWAADIWKFLLELIKGKLGG</sequence>
<organism evidence="2 3">
    <name type="scientific">Pseudomonas syringae pv. primulae</name>
    <dbReference type="NCBI Taxonomy" id="251707"/>
    <lineage>
        <taxon>Bacteria</taxon>
        <taxon>Pseudomonadati</taxon>
        <taxon>Pseudomonadota</taxon>
        <taxon>Gammaproteobacteria</taxon>
        <taxon>Pseudomonadales</taxon>
        <taxon>Pseudomonadaceae</taxon>
        <taxon>Pseudomonas</taxon>
    </lineage>
</organism>
<evidence type="ECO:0000313" key="2">
    <source>
        <dbReference type="EMBL" id="RMR16072.1"/>
    </source>
</evidence>
<keyword evidence="1" id="KW-1133">Transmembrane helix</keyword>
<proteinExistence type="predicted"/>
<dbReference type="EMBL" id="RBRQ01000001">
    <property type="protein sequence ID" value="RMR16072.1"/>
    <property type="molecule type" value="Genomic_DNA"/>
</dbReference>
<keyword evidence="1" id="KW-0472">Membrane</keyword>